<sequence>MSAAAAAAATVAVVARSSGLARSVVSYLFIYLHNCVRYRAAISVRFPGPVKLFILVVVAALRSGTSRAESVESY</sequence>
<name>A0A2M4CD19_9DIPT</name>
<reference evidence="1" key="1">
    <citation type="submission" date="2018-01" db="EMBL/GenBank/DDBJ databases">
        <title>An insight into the sialome of Amazonian anophelines.</title>
        <authorList>
            <person name="Ribeiro J.M."/>
            <person name="Scarpassa V."/>
            <person name="Calvo E."/>
        </authorList>
    </citation>
    <scope>NUCLEOTIDE SEQUENCE</scope>
    <source>
        <tissue evidence="1">Salivary glands</tissue>
    </source>
</reference>
<accession>A0A2M4CD19</accession>
<proteinExistence type="predicted"/>
<organism evidence="1">
    <name type="scientific">Anopheles marajoara</name>
    <dbReference type="NCBI Taxonomy" id="58244"/>
    <lineage>
        <taxon>Eukaryota</taxon>
        <taxon>Metazoa</taxon>
        <taxon>Ecdysozoa</taxon>
        <taxon>Arthropoda</taxon>
        <taxon>Hexapoda</taxon>
        <taxon>Insecta</taxon>
        <taxon>Pterygota</taxon>
        <taxon>Neoptera</taxon>
        <taxon>Endopterygota</taxon>
        <taxon>Diptera</taxon>
        <taxon>Nematocera</taxon>
        <taxon>Culicoidea</taxon>
        <taxon>Culicidae</taxon>
        <taxon>Anophelinae</taxon>
        <taxon>Anopheles</taxon>
    </lineage>
</organism>
<evidence type="ECO:0000313" key="1">
    <source>
        <dbReference type="EMBL" id="MBW63222.1"/>
    </source>
</evidence>
<dbReference type="AlphaFoldDB" id="A0A2M4CD19"/>
<protein>
    <submittedName>
        <fullName evidence="1">Putative secreted protein</fullName>
    </submittedName>
</protein>
<dbReference type="EMBL" id="GGFJ01014081">
    <property type="protein sequence ID" value="MBW63222.1"/>
    <property type="molecule type" value="Transcribed_RNA"/>
</dbReference>